<gene>
    <name evidence="2" type="ORF">F5I99_00225</name>
</gene>
<dbReference type="EMBL" id="CP044222">
    <property type="protein sequence ID" value="QEW05050.1"/>
    <property type="molecule type" value="Genomic_DNA"/>
</dbReference>
<evidence type="ECO:0000313" key="3">
    <source>
        <dbReference type="Proteomes" id="UP000325606"/>
    </source>
</evidence>
<accession>A0A5J6L999</accession>
<dbReference type="AlphaFoldDB" id="A0A5J6L999"/>
<dbReference type="KEGG" id="nik:F5I99_00225"/>
<dbReference type="Pfam" id="PF19624">
    <property type="entry name" value="DUF6129"/>
    <property type="match status" value="1"/>
</dbReference>
<dbReference type="RefSeq" id="WP_151053116.1">
    <property type="nucleotide sequence ID" value="NZ_CP044222.1"/>
</dbReference>
<protein>
    <recommendedName>
        <fullName evidence="1">DUF6129 domain-containing protein</fullName>
    </recommendedName>
</protein>
<dbReference type="Proteomes" id="UP000325606">
    <property type="component" value="Chromosome"/>
</dbReference>
<keyword evidence="3" id="KW-1185">Reference proteome</keyword>
<reference evidence="2 3" key="1">
    <citation type="submission" date="2019-09" db="EMBL/GenBank/DDBJ databases">
        <title>Nitrincola iocasae sp. nov., a bacterium isolated from the sediment collected at a cold seep field in South China Sea.</title>
        <authorList>
            <person name="Zhang H."/>
            <person name="Wang H."/>
            <person name="Li C."/>
        </authorList>
    </citation>
    <scope>NUCLEOTIDE SEQUENCE [LARGE SCALE GENOMIC DNA]</scope>
    <source>
        <strain evidence="2 3">KXZD1103</strain>
    </source>
</reference>
<evidence type="ECO:0000259" key="1">
    <source>
        <dbReference type="Pfam" id="PF19624"/>
    </source>
</evidence>
<dbReference type="InterPro" id="IPR046132">
    <property type="entry name" value="DUF6129"/>
</dbReference>
<feature type="domain" description="DUF6129" evidence="1">
    <location>
        <begin position="32"/>
        <end position="75"/>
    </location>
</feature>
<organism evidence="2 3">
    <name type="scientific">Nitrincola iocasae</name>
    <dbReference type="NCBI Taxonomy" id="2614693"/>
    <lineage>
        <taxon>Bacteria</taxon>
        <taxon>Pseudomonadati</taxon>
        <taxon>Pseudomonadota</taxon>
        <taxon>Gammaproteobacteria</taxon>
        <taxon>Oceanospirillales</taxon>
        <taxon>Oceanospirillaceae</taxon>
        <taxon>Nitrincola</taxon>
    </lineage>
</organism>
<name>A0A5J6L999_9GAMM</name>
<evidence type="ECO:0000313" key="2">
    <source>
        <dbReference type="EMBL" id="QEW05050.1"/>
    </source>
</evidence>
<proteinExistence type="predicted"/>
<sequence>MIAVNTLQQLAQAIEQTPLALREDTQRLKAFLPEAGLTCCSDNDIPGRAKPAWQGTGFDLYLVDATAHCASLTNDLTIACGVVLALHDDDD</sequence>